<evidence type="ECO:0000313" key="2">
    <source>
        <dbReference type="Proteomes" id="UP001342826"/>
    </source>
</evidence>
<dbReference type="Proteomes" id="UP001342826">
    <property type="component" value="Unassembled WGS sequence"/>
</dbReference>
<dbReference type="RefSeq" id="WP_156483962.1">
    <property type="nucleotide sequence ID" value="NZ_JARTFQ010000007.1"/>
</dbReference>
<dbReference type="GeneID" id="301143506"/>
<keyword evidence="2" id="KW-1185">Reference proteome</keyword>
<organism evidence="1 2">
    <name type="scientific">Metabacillus fastidiosus</name>
    <dbReference type="NCBI Taxonomy" id="1458"/>
    <lineage>
        <taxon>Bacteria</taxon>
        <taxon>Bacillati</taxon>
        <taxon>Bacillota</taxon>
        <taxon>Bacilli</taxon>
        <taxon>Bacillales</taxon>
        <taxon>Bacillaceae</taxon>
        <taxon>Metabacillus</taxon>
    </lineage>
</organism>
<evidence type="ECO:0008006" key="3">
    <source>
        <dbReference type="Google" id="ProtNLM"/>
    </source>
</evidence>
<comment type="caution">
    <text evidence="1">The sequence shown here is derived from an EMBL/GenBank/DDBJ whole genome shotgun (WGS) entry which is preliminary data.</text>
</comment>
<name>A0ABU6NUP1_9BACI</name>
<gene>
    <name evidence="1" type="ORF">P9271_05920</name>
</gene>
<sequence length="57" mass="6754">MEKQMTANEILKAIEGMDNGERIKLLNELSAKHFGKRPSLEEIRWRDYNAFHGDEEY</sequence>
<protein>
    <recommendedName>
        <fullName evidence="3">Fur-regulated basic protein FbpA</fullName>
    </recommendedName>
</protein>
<reference evidence="1 2" key="1">
    <citation type="submission" date="2023-03" db="EMBL/GenBank/DDBJ databases">
        <title>Bacillus Genome Sequencing.</title>
        <authorList>
            <person name="Dunlap C."/>
        </authorList>
    </citation>
    <scope>NUCLEOTIDE SEQUENCE [LARGE SCALE GENOMIC DNA]</scope>
    <source>
        <strain evidence="1 2">NRS-1717</strain>
    </source>
</reference>
<proteinExistence type="predicted"/>
<dbReference type="EMBL" id="JARTFS010000005">
    <property type="protein sequence ID" value="MED4400868.1"/>
    <property type="molecule type" value="Genomic_DNA"/>
</dbReference>
<accession>A0ABU6NUP1</accession>
<evidence type="ECO:0000313" key="1">
    <source>
        <dbReference type="EMBL" id="MED4400868.1"/>
    </source>
</evidence>